<keyword evidence="3" id="KW-1185">Reference proteome</keyword>
<protein>
    <submittedName>
        <fullName evidence="2">Uncharacterized protein</fullName>
    </submittedName>
</protein>
<evidence type="ECO:0000313" key="3">
    <source>
        <dbReference type="Proteomes" id="UP000054538"/>
    </source>
</evidence>
<gene>
    <name evidence="2" type="ORF">PAXRUDRAFT_823001</name>
</gene>
<dbReference type="EMBL" id="KN824866">
    <property type="protein sequence ID" value="KIK99236.1"/>
    <property type="molecule type" value="Genomic_DNA"/>
</dbReference>
<evidence type="ECO:0000256" key="1">
    <source>
        <dbReference type="SAM" id="MobiDB-lite"/>
    </source>
</evidence>
<dbReference type="InParanoid" id="A0A0D0E4E6"/>
<feature type="region of interest" description="Disordered" evidence="1">
    <location>
        <begin position="116"/>
        <end position="136"/>
    </location>
</feature>
<organism evidence="2 3">
    <name type="scientific">Paxillus rubicundulus Ve08.2h10</name>
    <dbReference type="NCBI Taxonomy" id="930991"/>
    <lineage>
        <taxon>Eukaryota</taxon>
        <taxon>Fungi</taxon>
        <taxon>Dikarya</taxon>
        <taxon>Basidiomycota</taxon>
        <taxon>Agaricomycotina</taxon>
        <taxon>Agaricomycetes</taxon>
        <taxon>Agaricomycetidae</taxon>
        <taxon>Boletales</taxon>
        <taxon>Paxilineae</taxon>
        <taxon>Paxillaceae</taxon>
        <taxon>Paxillus</taxon>
    </lineage>
</organism>
<dbReference type="HOGENOM" id="CLU_057550_0_0_1"/>
<dbReference type="AlphaFoldDB" id="A0A0D0E4E6"/>
<feature type="region of interest" description="Disordered" evidence="1">
    <location>
        <begin position="162"/>
        <end position="188"/>
    </location>
</feature>
<proteinExistence type="predicted"/>
<reference evidence="2 3" key="1">
    <citation type="submission" date="2014-04" db="EMBL/GenBank/DDBJ databases">
        <authorList>
            <consortium name="DOE Joint Genome Institute"/>
            <person name="Kuo A."/>
            <person name="Kohler A."/>
            <person name="Jargeat P."/>
            <person name="Nagy L.G."/>
            <person name="Floudas D."/>
            <person name="Copeland A."/>
            <person name="Barry K.W."/>
            <person name="Cichocki N."/>
            <person name="Veneault-Fourrey C."/>
            <person name="LaButti K."/>
            <person name="Lindquist E.A."/>
            <person name="Lipzen A."/>
            <person name="Lundell T."/>
            <person name="Morin E."/>
            <person name="Murat C."/>
            <person name="Sun H."/>
            <person name="Tunlid A."/>
            <person name="Henrissat B."/>
            <person name="Grigoriev I.V."/>
            <person name="Hibbett D.S."/>
            <person name="Martin F."/>
            <person name="Nordberg H.P."/>
            <person name="Cantor M.N."/>
            <person name="Hua S.X."/>
        </authorList>
    </citation>
    <scope>NUCLEOTIDE SEQUENCE [LARGE SCALE GENOMIC DNA]</scope>
    <source>
        <strain evidence="2 3">Ve08.2h10</strain>
    </source>
</reference>
<reference evidence="3" key="2">
    <citation type="submission" date="2015-01" db="EMBL/GenBank/DDBJ databases">
        <title>Evolutionary Origins and Diversification of the Mycorrhizal Mutualists.</title>
        <authorList>
            <consortium name="DOE Joint Genome Institute"/>
            <consortium name="Mycorrhizal Genomics Consortium"/>
            <person name="Kohler A."/>
            <person name="Kuo A."/>
            <person name="Nagy L.G."/>
            <person name="Floudas D."/>
            <person name="Copeland A."/>
            <person name="Barry K.W."/>
            <person name="Cichocki N."/>
            <person name="Veneault-Fourrey C."/>
            <person name="LaButti K."/>
            <person name="Lindquist E.A."/>
            <person name="Lipzen A."/>
            <person name="Lundell T."/>
            <person name="Morin E."/>
            <person name="Murat C."/>
            <person name="Riley R."/>
            <person name="Ohm R."/>
            <person name="Sun H."/>
            <person name="Tunlid A."/>
            <person name="Henrissat B."/>
            <person name="Grigoriev I.V."/>
            <person name="Hibbett D.S."/>
            <person name="Martin F."/>
        </authorList>
    </citation>
    <scope>NUCLEOTIDE SEQUENCE [LARGE SCALE GENOMIC DNA]</scope>
    <source>
        <strain evidence="3">Ve08.2h10</strain>
    </source>
</reference>
<accession>A0A0D0E4E6</accession>
<sequence>MVSTAITVTYHHLPPTINTLDSHQRARLMRSTRKLGAVLGTTPYLLDNDIPVTLLPIGKTKKLTSKALKRQGSIFTHHHSQSLSVASFSSASTSSSNNSSPSASLVSLSQSTVPSVQSTESLSKTPPGLSGVCGRHSAEKPRPLYLRLNTVPVSPVDNRFASSLPPTPSRASVSCFPPSPSTPGFSSKPDIAEIRRRRMAKLARFLGENIPAELVLASEPAPKTSAVFPDQAVTRTRSMSIGYSDTNAPFAHVSKPSVSQASQNWVGEWNRSDIREVQRELRTLRTR</sequence>
<dbReference type="OrthoDB" id="3215907at2759"/>
<evidence type="ECO:0000313" key="2">
    <source>
        <dbReference type="EMBL" id="KIK99236.1"/>
    </source>
</evidence>
<dbReference type="Proteomes" id="UP000054538">
    <property type="component" value="Unassembled WGS sequence"/>
</dbReference>
<name>A0A0D0E4E6_9AGAM</name>